<dbReference type="InterPro" id="IPR054567">
    <property type="entry name" value="NNH7"/>
</dbReference>
<dbReference type="Gene3D" id="3.40.50.300">
    <property type="entry name" value="P-loop containing nucleotide triphosphate hydrolases"/>
    <property type="match status" value="1"/>
</dbReference>
<dbReference type="STRING" id="1586287.BBK82_36815"/>
<dbReference type="SUPFAM" id="SSF52540">
    <property type="entry name" value="P-loop containing nucleoside triphosphate hydrolases"/>
    <property type="match status" value="1"/>
</dbReference>
<evidence type="ECO:0000259" key="2">
    <source>
        <dbReference type="Pfam" id="PF22738"/>
    </source>
</evidence>
<feature type="region of interest" description="Disordered" evidence="1">
    <location>
        <begin position="959"/>
        <end position="980"/>
    </location>
</feature>
<sequence length="980" mass="108500">MRRTYSYTEAVQILGGKDHPVVAAMDKALGGALLAGSLGLWQVLDLFDAKPDFTRLFSELVTKLSDKRRGLSRYDRTQRLAAAHAVVVMTAFFESLQALELPFRLSPADTEHVHGFAPFEQSLPLPKAGRPYEDNLRRIAELYEHLTADTSSVLLALSHWDQLTETEAGRVLTQLAPLPGRALARYEELFRQLAVDFPEIAFWCSLEDHRGTRAALARLEEVLRETTTDITADTRQTELCAVYRAALDRPLLRSGDIPNGLRVPTLGEAYVDPRFQVLGSSDRPLVPSIADSWADVPERADLDGFLAGHLTSPRACNAPLLVLGDPGSGKSVLTEMLAARLPASDFAVVRIELRDTPVDADLVRQVEHGLHHLLDDQVSWAGFSRRTGGAVPVVILDGLDELMQATGVGQTRYLTTIAEFQERLRAKGRPAIFVVTSRLSVCAGMELPPWSSVVRLLPFSDDQVRQWLDVWNASNPPLPAEVALSYPDLAAQPLLLLMLALFEAVDGSLQRDRASLSQAQLYERLLSRFAEREITKSGASRSAADVRADVEFELDRLSVVALAMFNRGAQWVTEQQVSADLAVLLEVESADRSVGTRTPLSAGELALGRFFFVQKSEAVRGDDTRLATYEFLHATFGEYLVARFAWRTLLELHREDSARSRRKSTVDDTELYSVLSYMTLTTSQPVLGFLRNLSVGSDRDGLFGLVVRLLATRDDRRLSRGTYEPVPTVDSVRDARYAVNLVVLALLLRRRIYASDIGFHVDDWQRAALFWKSRLPRAEWASVVRMLWVDRDPDRHFSVSLSGPKRSTGVVGIGTTEPYLTLDEVGLMIREALAPLISAYGFRVAAALVELSAATVHDWLPALTLLADASPPEDLLVREVSARLGRGGDDRAILAEFSGIPFNQCPEALDAMLRLHEQDSPVLSEDWRIRGSLVVLVREALEAPEQVWPDLLKRATAAAHDLGLQRPPTKPPPAPTDPPR</sequence>
<keyword evidence="4" id="KW-1185">Reference proteome</keyword>
<feature type="domain" description="NACHT N-terminal Helical" evidence="2">
    <location>
        <begin position="2"/>
        <end position="208"/>
    </location>
</feature>
<dbReference type="RefSeq" id="WP_065919071.1">
    <property type="nucleotide sequence ID" value="NZ_CP016793.1"/>
</dbReference>
<dbReference type="KEGG" id="led:BBK82_36815"/>
<dbReference type="EMBL" id="CP016793">
    <property type="protein sequence ID" value="ANZ40733.1"/>
    <property type="molecule type" value="Genomic_DNA"/>
</dbReference>
<feature type="compositionally biased region" description="Pro residues" evidence="1">
    <location>
        <begin position="968"/>
        <end position="980"/>
    </location>
</feature>
<dbReference type="Pfam" id="PF22738">
    <property type="entry name" value="NNH7"/>
    <property type="match status" value="1"/>
</dbReference>
<evidence type="ECO:0000256" key="1">
    <source>
        <dbReference type="SAM" id="MobiDB-lite"/>
    </source>
</evidence>
<dbReference type="Proteomes" id="UP000093053">
    <property type="component" value="Chromosome"/>
</dbReference>
<protein>
    <recommendedName>
        <fullName evidence="2">NACHT N-terminal Helical domain-containing protein</fullName>
    </recommendedName>
</protein>
<gene>
    <name evidence="3" type="ORF">BBK82_36815</name>
</gene>
<name>A0A1B2HSP9_9PSEU</name>
<evidence type="ECO:0000313" key="4">
    <source>
        <dbReference type="Proteomes" id="UP000093053"/>
    </source>
</evidence>
<accession>A0A1B2HSP9</accession>
<organism evidence="3 4">
    <name type="scientific">Lentzea guizhouensis</name>
    <dbReference type="NCBI Taxonomy" id="1586287"/>
    <lineage>
        <taxon>Bacteria</taxon>
        <taxon>Bacillati</taxon>
        <taxon>Actinomycetota</taxon>
        <taxon>Actinomycetes</taxon>
        <taxon>Pseudonocardiales</taxon>
        <taxon>Pseudonocardiaceae</taxon>
        <taxon>Lentzea</taxon>
    </lineage>
</organism>
<reference evidence="3 4" key="1">
    <citation type="submission" date="2016-07" db="EMBL/GenBank/DDBJ databases">
        <title>Complete genome sequence of the Lentzea guizhouensis DHS C013.</title>
        <authorList>
            <person name="Cao C."/>
        </authorList>
    </citation>
    <scope>NUCLEOTIDE SEQUENCE [LARGE SCALE GENOMIC DNA]</scope>
    <source>
        <strain evidence="3 4">DHS C013</strain>
    </source>
</reference>
<evidence type="ECO:0000313" key="3">
    <source>
        <dbReference type="EMBL" id="ANZ40733.1"/>
    </source>
</evidence>
<dbReference type="AlphaFoldDB" id="A0A1B2HSP9"/>
<dbReference type="InterPro" id="IPR027417">
    <property type="entry name" value="P-loop_NTPase"/>
</dbReference>
<proteinExistence type="predicted"/>